<proteinExistence type="predicted"/>
<gene>
    <name evidence="2" type="ORF">PXEA_LOCUS5908</name>
</gene>
<evidence type="ECO:0000313" key="3">
    <source>
        <dbReference type="Proteomes" id="UP000784294"/>
    </source>
</evidence>
<dbReference type="Proteomes" id="UP000784294">
    <property type="component" value="Unassembled WGS sequence"/>
</dbReference>
<feature type="coiled-coil region" evidence="1">
    <location>
        <begin position="8"/>
        <end position="81"/>
    </location>
</feature>
<keyword evidence="3" id="KW-1185">Reference proteome</keyword>
<evidence type="ECO:0000256" key="1">
    <source>
        <dbReference type="SAM" id="Coils"/>
    </source>
</evidence>
<reference evidence="2" key="1">
    <citation type="submission" date="2018-11" db="EMBL/GenBank/DDBJ databases">
        <authorList>
            <consortium name="Pathogen Informatics"/>
        </authorList>
    </citation>
    <scope>NUCLEOTIDE SEQUENCE</scope>
</reference>
<sequence>MLAKVTSLAQNEENLHRVMEENRRLQRTVEEVSNQLRRIQAESVAEADKQARLDRDRDDEIRRLQSQQVRLQEELERKRSTEGDTRKLATTVSFAMAFELLSSDSCH</sequence>
<organism evidence="2 3">
    <name type="scientific">Protopolystoma xenopodis</name>
    <dbReference type="NCBI Taxonomy" id="117903"/>
    <lineage>
        <taxon>Eukaryota</taxon>
        <taxon>Metazoa</taxon>
        <taxon>Spiralia</taxon>
        <taxon>Lophotrochozoa</taxon>
        <taxon>Platyhelminthes</taxon>
        <taxon>Monogenea</taxon>
        <taxon>Polyopisthocotylea</taxon>
        <taxon>Polystomatidea</taxon>
        <taxon>Polystomatidae</taxon>
        <taxon>Protopolystoma</taxon>
    </lineage>
</organism>
<evidence type="ECO:0000313" key="2">
    <source>
        <dbReference type="EMBL" id="VEL12468.1"/>
    </source>
</evidence>
<name>A0A3S4ZIN3_9PLAT</name>
<comment type="caution">
    <text evidence="2">The sequence shown here is derived from an EMBL/GenBank/DDBJ whole genome shotgun (WGS) entry which is preliminary data.</text>
</comment>
<keyword evidence="1" id="KW-0175">Coiled coil</keyword>
<dbReference type="AlphaFoldDB" id="A0A3S4ZIN3"/>
<protein>
    <submittedName>
        <fullName evidence="2">Uncharacterized protein</fullName>
    </submittedName>
</protein>
<dbReference type="EMBL" id="CAAALY010014845">
    <property type="protein sequence ID" value="VEL12468.1"/>
    <property type="molecule type" value="Genomic_DNA"/>
</dbReference>
<accession>A0A3S4ZIN3</accession>